<evidence type="ECO:0000256" key="9">
    <source>
        <dbReference type="ARBA" id="ARBA00061434"/>
    </source>
</evidence>
<evidence type="ECO:0000256" key="4">
    <source>
        <dbReference type="ARBA" id="ARBA00022723"/>
    </source>
</evidence>
<dbReference type="EMBL" id="CP002600">
    <property type="protein sequence ID" value="AEA65230.1"/>
    <property type="molecule type" value="Genomic_DNA"/>
</dbReference>
<evidence type="ECO:0000256" key="1">
    <source>
        <dbReference type="ARBA" id="ARBA00001974"/>
    </source>
</evidence>
<keyword evidence="8" id="KW-0411">Iron-sulfur</keyword>
<keyword evidence="2" id="KW-0285">Flavoprotein</keyword>
<dbReference type="InterPro" id="IPR050415">
    <property type="entry name" value="MRET"/>
</dbReference>
<dbReference type="InterPro" id="IPR039261">
    <property type="entry name" value="FNR_nucleotide-bd"/>
</dbReference>
<dbReference type="InterPro" id="IPR001041">
    <property type="entry name" value="2Fe-2S_ferredoxin-type"/>
</dbReference>
<dbReference type="CDD" id="cd00207">
    <property type="entry name" value="fer2"/>
    <property type="match status" value="1"/>
</dbReference>
<evidence type="ECO:0000256" key="5">
    <source>
        <dbReference type="ARBA" id="ARBA00022827"/>
    </source>
</evidence>
<dbReference type="eggNOG" id="COG1018">
    <property type="taxonomic scope" value="Bacteria"/>
</dbReference>
<evidence type="ECO:0000256" key="3">
    <source>
        <dbReference type="ARBA" id="ARBA00022714"/>
    </source>
</evidence>
<sequence length="353" mass="37577">MRGPLHFRCEHVVRMSSSVNAYWLRLLDHERYDECDLGKHIVLKYPDARNRMQRRSYSIAGRPESGLIEIAVKRQPGQGVSAAIHQSLTANSMLIADEVSGVLTAGALLGYERVLMVCGGVGITLPLGLLRGLARLAERGLRIPDVHLVACVPQFGELIYFTELLALQASHPWFTMTTFVTREQIRDGISYLSSGRPDPGMLARRISTPDAVVLCGSGGFVADWGRHLRLAYPDAVMLDQHRPAQAGAALGSGGPSAAVAAAPSTVPVRILLSNSGREIAAGSGQSLLEALESSGVAVPSQCRMGICGRCSVRVLDGAVESSGDVGLSGRERDSGYCLTCCSRPTGATVTLAL</sequence>
<dbReference type="SUPFAM" id="SSF63380">
    <property type="entry name" value="Riboflavin synthase domain-like"/>
    <property type="match status" value="1"/>
</dbReference>
<comment type="cofactor">
    <cofactor evidence="1">
        <name>FAD</name>
        <dbReference type="ChEBI" id="CHEBI:57692"/>
    </cofactor>
</comment>
<dbReference type="Proteomes" id="UP000008316">
    <property type="component" value="Chromosome 2"/>
</dbReference>
<evidence type="ECO:0000313" key="11">
    <source>
        <dbReference type="EMBL" id="AEA65230.1"/>
    </source>
</evidence>
<evidence type="ECO:0000256" key="7">
    <source>
        <dbReference type="ARBA" id="ARBA00023004"/>
    </source>
</evidence>
<dbReference type="KEGG" id="bgd:bgla_2g28140"/>
<evidence type="ECO:0000313" key="12">
    <source>
        <dbReference type="Proteomes" id="UP000008316"/>
    </source>
</evidence>
<evidence type="ECO:0000256" key="8">
    <source>
        <dbReference type="ARBA" id="ARBA00023014"/>
    </source>
</evidence>
<proteinExistence type="inferred from homology"/>
<evidence type="ECO:0000256" key="2">
    <source>
        <dbReference type="ARBA" id="ARBA00022630"/>
    </source>
</evidence>
<dbReference type="Pfam" id="PF08030">
    <property type="entry name" value="NAD_binding_6"/>
    <property type="match status" value="1"/>
</dbReference>
<name>F2LPK8_BURGS</name>
<dbReference type="STRING" id="999541.bgla_2g28140"/>
<keyword evidence="12" id="KW-1185">Reference proteome</keyword>
<dbReference type="AlphaFoldDB" id="F2LPK8"/>
<dbReference type="PANTHER" id="PTHR47354:SF6">
    <property type="entry name" value="NADH OXIDOREDUCTASE HCR"/>
    <property type="match status" value="1"/>
</dbReference>
<dbReference type="InterPro" id="IPR013121">
    <property type="entry name" value="Fe_red_NAD-bd_6"/>
</dbReference>
<dbReference type="Pfam" id="PF00111">
    <property type="entry name" value="Fer2"/>
    <property type="match status" value="1"/>
</dbReference>
<dbReference type="SUPFAM" id="SSF54292">
    <property type="entry name" value="2Fe-2S ferredoxin-like"/>
    <property type="match status" value="1"/>
</dbReference>
<keyword evidence="6" id="KW-0560">Oxidoreductase</keyword>
<reference evidence="11 12" key="1">
    <citation type="journal article" date="2011" name="J. Bacteriol.">
        <title>Complete genome sequence of Burkholderia gladioli BSR3.</title>
        <authorList>
            <person name="Seo Y.S."/>
            <person name="Lim J."/>
            <person name="Choi B.S."/>
            <person name="Kim H."/>
            <person name="Goo E."/>
            <person name="Lee B."/>
            <person name="Lim J.S."/>
            <person name="Choi I.Y."/>
            <person name="Moon J.S."/>
            <person name="Kim J."/>
            <person name="Hwang I."/>
        </authorList>
    </citation>
    <scope>NUCLEOTIDE SEQUENCE [LARGE SCALE GENOMIC DNA]</scope>
    <source>
        <strain evidence="11 12">BSR3</strain>
    </source>
</reference>
<dbReference type="GO" id="GO:0016491">
    <property type="term" value="F:oxidoreductase activity"/>
    <property type="evidence" value="ECO:0007669"/>
    <property type="project" value="UniProtKB-KW"/>
</dbReference>
<keyword evidence="5" id="KW-0274">FAD</keyword>
<dbReference type="HOGENOM" id="CLU_003827_14_3_4"/>
<accession>F2LPK8</accession>
<dbReference type="PROSITE" id="PS51085">
    <property type="entry name" value="2FE2S_FER_2"/>
    <property type="match status" value="1"/>
</dbReference>
<dbReference type="Gene3D" id="2.40.30.10">
    <property type="entry name" value="Translation factors"/>
    <property type="match status" value="1"/>
</dbReference>
<evidence type="ECO:0000259" key="10">
    <source>
        <dbReference type="PROSITE" id="PS51085"/>
    </source>
</evidence>
<keyword evidence="7" id="KW-0408">Iron</keyword>
<evidence type="ECO:0000256" key="6">
    <source>
        <dbReference type="ARBA" id="ARBA00023002"/>
    </source>
</evidence>
<feature type="domain" description="2Fe-2S ferredoxin-type" evidence="10">
    <location>
        <begin position="266"/>
        <end position="353"/>
    </location>
</feature>
<dbReference type="InterPro" id="IPR036010">
    <property type="entry name" value="2Fe-2S_ferredoxin-like_sf"/>
</dbReference>
<dbReference type="PANTHER" id="PTHR47354">
    <property type="entry name" value="NADH OXIDOREDUCTASE HCR"/>
    <property type="match status" value="1"/>
</dbReference>
<comment type="similarity">
    <text evidence="9">In the N-terminal section; belongs to the FAD-binding oxidoreductase type 6 family.</text>
</comment>
<dbReference type="InterPro" id="IPR008333">
    <property type="entry name" value="Cbr1-like_FAD-bd_dom"/>
</dbReference>
<keyword evidence="3" id="KW-0001">2Fe-2S</keyword>
<gene>
    <name evidence="11" type="ordered locus">bgla_2g28140</name>
</gene>
<keyword evidence="4" id="KW-0479">Metal-binding</keyword>
<protein>
    <submittedName>
        <fullName evidence="11">Ferredoxin</fullName>
    </submittedName>
</protein>
<dbReference type="Pfam" id="PF00970">
    <property type="entry name" value="FAD_binding_6"/>
    <property type="match status" value="1"/>
</dbReference>
<organism evidence="11 12">
    <name type="scientific">Burkholderia gladioli (strain BSR3)</name>
    <dbReference type="NCBI Taxonomy" id="999541"/>
    <lineage>
        <taxon>Bacteria</taxon>
        <taxon>Pseudomonadati</taxon>
        <taxon>Pseudomonadota</taxon>
        <taxon>Betaproteobacteria</taxon>
        <taxon>Burkholderiales</taxon>
        <taxon>Burkholderiaceae</taxon>
        <taxon>Burkholderia</taxon>
    </lineage>
</organism>
<dbReference type="GO" id="GO:0051537">
    <property type="term" value="F:2 iron, 2 sulfur cluster binding"/>
    <property type="evidence" value="ECO:0007669"/>
    <property type="project" value="UniProtKB-KW"/>
</dbReference>
<dbReference type="SUPFAM" id="SSF52343">
    <property type="entry name" value="Ferredoxin reductase-like, C-terminal NADP-linked domain"/>
    <property type="match status" value="1"/>
</dbReference>
<dbReference type="InterPro" id="IPR017938">
    <property type="entry name" value="Riboflavin_synthase-like_b-brl"/>
</dbReference>
<dbReference type="Gene3D" id="3.10.20.30">
    <property type="match status" value="1"/>
</dbReference>
<dbReference type="InterPro" id="IPR012675">
    <property type="entry name" value="Beta-grasp_dom_sf"/>
</dbReference>
<dbReference type="GO" id="GO:0046872">
    <property type="term" value="F:metal ion binding"/>
    <property type="evidence" value="ECO:0007669"/>
    <property type="project" value="UniProtKB-KW"/>
</dbReference>
<dbReference type="Gene3D" id="3.40.50.80">
    <property type="entry name" value="Nucleotide-binding domain of ferredoxin-NADP reductase (FNR) module"/>
    <property type="match status" value="1"/>
</dbReference>